<proteinExistence type="predicted"/>
<protein>
    <submittedName>
        <fullName evidence="2">Uncharacterized protein</fullName>
    </submittedName>
</protein>
<organism evidence="2">
    <name type="scientific">uncultured Caudovirales phage</name>
    <dbReference type="NCBI Taxonomy" id="2100421"/>
    <lineage>
        <taxon>Viruses</taxon>
        <taxon>Duplodnaviria</taxon>
        <taxon>Heunggongvirae</taxon>
        <taxon>Uroviricota</taxon>
        <taxon>Caudoviricetes</taxon>
        <taxon>Peduoviridae</taxon>
        <taxon>Maltschvirus</taxon>
        <taxon>Maltschvirus maltsch</taxon>
    </lineage>
</organism>
<evidence type="ECO:0000256" key="1">
    <source>
        <dbReference type="SAM" id="MobiDB-lite"/>
    </source>
</evidence>
<reference evidence="2" key="1">
    <citation type="submission" date="2020-04" db="EMBL/GenBank/DDBJ databases">
        <authorList>
            <person name="Chiriac C."/>
            <person name="Salcher M."/>
            <person name="Ghai R."/>
            <person name="Kavagutti S V."/>
        </authorList>
    </citation>
    <scope>NUCLEOTIDE SEQUENCE</scope>
</reference>
<dbReference type="EMBL" id="LR796230">
    <property type="protein sequence ID" value="CAB4128070.1"/>
    <property type="molecule type" value="Genomic_DNA"/>
</dbReference>
<gene>
    <name evidence="2" type="ORF">UFOVP114_7</name>
</gene>
<evidence type="ECO:0000313" key="2">
    <source>
        <dbReference type="EMBL" id="CAB4128070.1"/>
    </source>
</evidence>
<feature type="region of interest" description="Disordered" evidence="1">
    <location>
        <begin position="70"/>
        <end position="93"/>
    </location>
</feature>
<name>A0A6J5L612_9CAUD</name>
<accession>A0A6J5L612</accession>
<sequence>MSAPLVVTVPAPGPGELAQPCFVAVCAYCPNTCVTNVETVNESEQYVRRRGWTLDIRCMWKCPACTKGIKGKPEVAQRPPLTSAPVGGRPRTP</sequence>